<dbReference type="NCBIfam" id="TIGR04409">
    <property type="entry name" value="LptC_YrbK"/>
    <property type="match status" value="1"/>
</dbReference>
<keyword evidence="2" id="KW-0997">Cell inner membrane</keyword>
<organism evidence="6 7">
    <name type="scientific">Neisseria bacilliformis ATCC BAA-1200</name>
    <dbReference type="NCBI Taxonomy" id="888742"/>
    <lineage>
        <taxon>Bacteria</taxon>
        <taxon>Pseudomonadati</taxon>
        <taxon>Pseudomonadota</taxon>
        <taxon>Betaproteobacteria</taxon>
        <taxon>Neisseriales</taxon>
        <taxon>Neisseriaceae</taxon>
        <taxon>Neisseria</taxon>
    </lineage>
</organism>
<dbReference type="STRING" id="267212.GCA_001063965_01359"/>
<evidence type="ECO:0000313" key="7">
    <source>
        <dbReference type="Proteomes" id="UP000004105"/>
    </source>
</evidence>
<comment type="caution">
    <text evidence="6">The sequence shown here is derived from an EMBL/GenBank/DDBJ whole genome shotgun (WGS) entry which is preliminary data.</text>
</comment>
<dbReference type="GO" id="GO:0017089">
    <property type="term" value="F:glycolipid transfer activity"/>
    <property type="evidence" value="ECO:0007669"/>
    <property type="project" value="TreeGrafter"/>
</dbReference>
<keyword evidence="7" id="KW-1185">Reference proteome</keyword>
<dbReference type="PANTHER" id="PTHR37481:SF1">
    <property type="entry name" value="LIPOPOLYSACCHARIDE EXPORT SYSTEM PROTEIN LPTC"/>
    <property type="match status" value="1"/>
</dbReference>
<sequence length="193" mass="21300">MTYKRYAGWLFPLVLALALGGLSAWLDRISTVTVEEAALNPNEPQYAMEGISGSRFDRQGALQDRLDAEAAWQFPQSKEVVFRRPLLQVYAQGEKAYQVGSEEARYDTGSRKILFEKQVVLDKEAAAGKPAGRLATDSLSVDTVSKTAAAPGFVRFDYGQSHGTAEGMTYDYNQGLLRLPSRVKATVYEPKNP</sequence>
<dbReference type="Pfam" id="PF06835">
    <property type="entry name" value="LptC"/>
    <property type="match status" value="1"/>
</dbReference>
<dbReference type="PANTHER" id="PTHR37481">
    <property type="entry name" value="LIPOPOLYSACCHARIDE EXPORT SYSTEM PROTEIN LPTC"/>
    <property type="match status" value="1"/>
</dbReference>
<evidence type="ECO:0008006" key="8">
    <source>
        <dbReference type="Google" id="ProtNLM"/>
    </source>
</evidence>
<keyword evidence="1" id="KW-1003">Cell membrane</keyword>
<dbReference type="EMBL" id="AFAY01000007">
    <property type="protein sequence ID" value="EGF11833.1"/>
    <property type="molecule type" value="Genomic_DNA"/>
</dbReference>
<dbReference type="InterPro" id="IPR010664">
    <property type="entry name" value="LipoPS_assembly_LptC-rel"/>
</dbReference>
<reference evidence="6 7" key="1">
    <citation type="submission" date="2011-02" db="EMBL/GenBank/DDBJ databases">
        <authorList>
            <person name="Muzny D."/>
            <person name="Qin X."/>
            <person name="Deng J."/>
            <person name="Jiang H."/>
            <person name="Liu Y."/>
            <person name="Qu J."/>
            <person name="Song X.-Z."/>
            <person name="Zhang L."/>
            <person name="Thornton R."/>
            <person name="Coyle M."/>
            <person name="Francisco L."/>
            <person name="Jackson L."/>
            <person name="Javaid M."/>
            <person name="Korchina V."/>
            <person name="Kovar C."/>
            <person name="Mata R."/>
            <person name="Mathew T."/>
            <person name="Ngo R."/>
            <person name="Nguyen L."/>
            <person name="Nguyen N."/>
            <person name="Okwuonu G."/>
            <person name="Ongeri F."/>
            <person name="Pham C."/>
            <person name="Simmons D."/>
            <person name="Wilczek-Boney K."/>
            <person name="Hale W."/>
            <person name="Jakkamsetti A."/>
            <person name="Pham P."/>
            <person name="Ruth R."/>
            <person name="San Lucas F."/>
            <person name="Warren J."/>
            <person name="Zhang J."/>
            <person name="Zhao Z."/>
            <person name="Zhou C."/>
            <person name="Zhu D."/>
            <person name="Lee S."/>
            <person name="Bess C."/>
            <person name="Blankenburg K."/>
            <person name="Forbes L."/>
            <person name="Fu Q."/>
            <person name="Gubbala S."/>
            <person name="Hirani K."/>
            <person name="Jayaseelan J.C."/>
            <person name="Lara F."/>
            <person name="Munidasa M."/>
            <person name="Palculict T."/>
            <person name="Patil S."/>
            <person name="Pu L.-L."/>
            <person name="Saada N."/>
            <person name="Tang L."/>
            <person name="Weissenberger G."/>
            <person name="Zhu Y."/>
            <person name="Hemphill L."/>
            <person name="Shang Y."/>
            <person name="Youmans B."/>
            <person name="Ayvaz T."/>
            <person name="Ross M."/>
            <person name="Santibanez J."/>
            <person name="Aqrawi P."/>
            <person name="Gross S."/>
            <person name="Joshi V."/>
            <person name="Fowler G."/>
            <person name="Nazareth L."/>
            <person name="Reid J."/>
            <person name="Worley K."/>
            <person name="Petrosino J."/>
            <person name="Highlander S."/>
            <person name="Gibbs R."/>
        </authorList>
    </citation>
    <scope>NUCLEOTIDE SEQUENCE [LARGE SCALE GENOMIC DNA]</scope>
    <source>
        <strain evidence="6 7">ATCC BAA-1200</strain>
    </source>
</reference>
<protein>
    <recommendedName>
        <fullName evidence="8">LPS export ABC transporter periplasmic protein LptC</fullName>
    </recommendedName>
</protein>
<evidence type="ECO:0000313" key="6">
    <source>
        <dbReference type="EMBL" id="EGF11833.1"/>
    </source>
</evidence>
<dbReference type="AlphaFoldDB" id="F2B9P7"/>
<dbReference type="RefSeq" id="WP_007341482.1">
    <property type="nucleotide sequence ID" value="NZ_GL878494.1"/>
</dbReference>
<evidence type="ECO:0000256" key="2">
    <source>
        <dbReference type="ARBA" id="ARBA00022519"/>
    </source>
</evidence>
<evidence type="ECO:0000256" key="1">
    <source>
        <dbReference type="ARBA" id="ARBA00022475"/>
    </source>
</evidence>
<evidence type="ECO:0000256" key="3">
    <source>
        <dbReference type="ARBA" id="ARBA00022692"/>
    </source>
</evidence>
<accession>F2B9P7</accession>
<dbReference type="GO" id="GO:0030288">
    <property type="term" value="C:outer membrane-bounded periplasmic space"/>
    <property type="evidence" value="ECO:0007669"/>
    <property type="project" value="TreeGrafter"/>
</dbReference>
<dbReference type="OrthoDB" id="8584279at2"/>
<keyword evidence="4" id="KW-1133">Transmembrane helix</keyword>
<keyword evidence="3" id="KW-0812">Transmembrane</keyword>
<evidence type="ECO:0000256" key="4">
    <source>
        <dbReference type="ARBA" id="ARBA00022989"/>
    </source>
</evidence>
<keyword evidence="5" id="KW-0472">Membrane</keyword>
<proteinExistence type="predicted"/>
<dbReference type="InterPro" id="IPR052363">
    <property type="entry name" value="LPS_export_LptC"/>
</dbReference>
<dbReference type="Gene3D" id="2.60.450.10">
    <property type="entry name" value="Lipopolysaccharide (LPS) transport protein A like domain"/>
    <property type="match status" value="1"/>
</dbReference>
<gene>
    <name evidence="6" type="ORF">HMPREF9123_0470</name>
</gene>
<dbReference type="Proteomes" id="UP000004105">
    <property type="component" value="Unassembled WGS sequence"/>
</dbReference>
<name>F2B9P7_9NEIS</name>
<dbReference type="InterPro" id="IPR026265">
    <property type="entry name" value="LptC"/>
</dbReference>
<dbReference type="HOGENOM" id="CLU_122335_0_0_4"/>
<dbReference type="GO" id="GO:0015221">
    <property type="term" value="F:lipopolysaccharide transmembrane transporter activity"/>
    <property type="evidence" value="ECO:0007669"/>
    <property type="project" value="InterPro"/>
</dbReference>
<dbReference type="GO" id="GO:0005886">
    <property type="term" value="C:plasma membrane"/>
    <property type="evidence" value="ECO:0007669"/>
    <property type="project" value="InterPro"/>
</dbReference>
<evidence type="ECO:0000256" key="5">
    <source>
        <dbReference type="ARBA" id="ARBA00023136"/>
    </source>
</evidence>